<feature type="transmembrane region" description="Helical" evidence="5">
    <location>
        <begin position="237"/>
        <end position="259"/>
    </location>
</feature>
<evidence type="ECO:0000256" key="3">
    <source>
        <dbReference type="ARBA" id="ARBA00022989"/>
    </source>
</evidence>
<dbReference type="InterPro" id="IPR002293">
    <property type="entry name" value="AA/rel_permease1"/>
</dbReference>
<dbReference type="Pfam" id="PF13520">
    <property type="entry name" value="AA_permease_2"/>
    <property type="match status" value="1"/>
</dbReference>
<dbReference type="PANTHER" id="PTHR11785">
    <property type="entry name" value="AMINO ACID TRANSPORTER"/>
    <property type="match status" value="1"/>
</dbReference>
<keyword evidence="4 5" id="KW-0472">Membrane</keyword>
<dbReference type="Gene3D" id="1.20.1740.10">
    <property type="entry name" value="Amino acid/polyamine transporter I"/>
    <property type="match status" value="1"/>
</dbReference>
<comment type="subcellular location">
    <subcellularLocation>
        <location evidence="1">Membrane</location>
        <topology evidence="1">Multi-pass membrane protein</topology>
    </subcellularLocation>
</comment>
<feature type="transmembrane region" description="Helical" evidence="5">
    <location>
        <begin position="38"/>
        <end position="60"/>
    </location>
</feature>
<dbReference type="HOGENOM" id="CLU_035815_0_0_14"/>
<feature type="transmembrane region" description="Helical" evidence="5">
    <location>
        <begin position="396"/>
        <end position="424"/>
    </location>
</feature>
<dbReference type="RefSeq" id="WP_011264635.1">
    <property type="nucleotide sequence ID" value="NC_006908.1"/>
</dbReference>
<keyword evidence="2 5" id="KW-0812">Transmembrane</keyword>
<reference evidence="6 7" key="1">
    <citation type="journal article" date="2004" name="Genome Res.">
        <title>The complete genome and proteome of Mycoplasma mobile.</title>
        <authorList>
            <person name="Jaffe J.D."/>
            <person name="Stange-Thomann N."/>
            <person name="Smith C."/>
            <person name="DeCaprio D."/>
            <person name="Fisher S."/>
            <person name="Butler J."/>
            <person name="Calvo S."/>
            <person name="Elkins T."/>
            <person name="FitzGerald M.G."/>
            <person name="Hafez N."/>
            <person name="Kodira C.D."/>
            <person name="Major J."/>
            <person name="Wang S."/>
            <person name="Wilkinson J."/>
            <person name="Nicol R."/>
            <person name="Nusbaum C."/>
            <person name="Birren B."/>
            <person name="Berg H.C."/>
            <person name="Church G.M."/>
        </authorList>
    </citation>
    <scope>NUCLEOTIDE SEQUENCE [LARGE SCALE GENOMIC DNA]</scope>
    <source>
        <strain evidence="7">ATCC 43663 / 163K / NCTC 11711</strain>
    </source>
</reference>
<keyword evidence="3 5" id="KW-1133">Transmembrane helix</keyword>
<dbReference type="EMBL" id="AE017308">
    <property type="protein sequence ID" value="AAT27601.1"/>
    <property type="molecule type" value="Genomic_DNA"/>
</dbReference>
<dbReference type="GO" id="GO:0015179">
    <property type="term" value="F:L-amino acid transmembrane transporter activity"/>
    <property type="evidence" value="ECO:0007669"/>
    <property type="project" value="TreeGrafter"/>
</dbReference>
<name>Q6KIH5_MYCM1</name>
<feature type="transmembrane region" description="Helical" evidence="5">
    <location>
        <begin position="129"/>
        <end position="148"/>
    </location>
</feature>
<protein>
    <submittedName>
        <fullName evidence="6">Putative amino acid permease</fullName>
    </submittedName>
</protein>
<dbReference type="OrthoDB" id="384581at2"/>
<feature type="transmembrane region" description="Helical" evidence="5">
    <location>
        <begin position="444"/>
        <end position="470"/>
    </location>
</feature>
<evidence type="ECO:0000313" key="6">
    <source>
        <dbReference type="EMBL" id="AAT27601.1"/>
    </source>
</evidence>
<sequence length="499" mass="55902">MIKKIGFFTALTILVGTMVGIGIFFKNNSISTIVKGNGIAWLISWILGAIIAIFTALSYVEISTAKPKEKSGGLSYWASIFSGKKLAYLTRFNLAFFYYPIFVVVLGIFASQIFFQFLNLIAPNRFENISVWIHVIFGISISMIYFILNKISIWIAGIHQNIVTILKFIPLFVAIIVGLIFANTNNIGGSNAFNQGAFDFSRALFAIPSVLFTLDAFLIVATITHKVKGGEKTVTKVVLIGMVFVSIIYILVTIASILHNSGTVEKLIQNSLAIGFSNGIAIFVNFFIFISALGVINGMFTGFIGETENSTYSFTWFGSKILTKKFGPKKAMSFFYLFSYSFWSLIIFIPAITLNSDSIIETISNFPTLFFFLVYGLVIFFYAIKRHKTTETKKINSVLFYFISIFSMIGIVVAIFSQFIVLIIDASTLPNIEGAFGTIGIKLTNLQLMITTIIFIILFFLLPYINFLLIKYFEENLQKKSTIKTTKMDKSKKTLQENF</sequence>
<feature type="transmembrane region" description="Helical" evidence="5">
    <location>
        <begin position="160"/>
        <end position="183"/>
    </location>
</feature>
<dbReference type="GO" id="GO:0016020">
    <property type="term" value="C:membrane"/>
    <property type="evidence" value="ECO:0007669"/>
    <property type="project" value="UniProtKB-SubCell"/>
</dbReference>
<feature type="transmembrane region" description="Helical" evidence="5">
    <location>
        <begin position="94"/>
        <end position="117"/>
    </location>
</feature>
<dbReference type="STRING" id="267748.MMOB1150"/>
<dbReference type="eggNOG" id="COG0531">
    <property type="taxonomic scope" value="Bacteria"/>
</dbReference>
<dbReference type="AlphaFoldDB" id="Q6KIH5"/>
<feature type="transmembrane region" description="Helical" evidence="5">
    <location>
        <begin position="7"/>
        <end position="26"/>
    </location>
</feature>
<evidence type="ECO:0000256" key="4">
    <source>
        <dbReference type="ARBA" id="ARBA00023136"/>
    </source>
</evidence>
<keyword evidence="7" id="KW-1185">Reference proteome</keyword>
<evidence type="ECO:0000256" key="2">
    <source>
        <dbReference type="ARBA" id="ARBA00022692"/>
    </source>
</evidence>
<evidence type="ECO:0000256" key="5">
    <source>
        <dbReference type="SAM" id="Phobius"/>
    </source>
</evidence>
<proteinExistence type="predicted"/>
<feature type="transmembrane region" description="Helical" evidence="5">
    <location>
        <begin position="334"/>
        <end position="354"/>
    </location>
</feature>
<evidence type="ECO:0000256" key="1">
    <source>
        <dbReference type="ARBA" id="ARBA00004141"/>
    </source>
</evidence>
<dbReference type="PANTHER" id="PTHR11785:SF512">
    <property type="entry name" value="SOBREMESA, ISOFORM B"/>
    <property type="match status" value="1"/>
</dbReference>
<accession>Q6KIH5</accession>
<dbReference type="PIRSF" id="PIRSF006060">
    <property type="entry name" value="AA_transporter"/>
    <property type="match status" value="1"/>
</dbReference>
<dbReference type="Proteomes" id="UP000009072">
    <property type="component" value="Chromosome"/>
</dbReference>
<dbReference type="KEGG" id="mmo:MMOB1150"/>
<organism evidence="6 7">
    <name type="scientific">Mycoplasma mobile (strain ATCC 43663 / 163K / NCTC 11711)</name>
    <name type="common">Mesomycoplasma mobile</name>
    <dbReference type="NCBI Taxonomy" id="267748"/>
    <lineage>
        <taxon>Bacteria</taxon>
        <taxon>Bacillati</taxon>
        <taxon>Mycoplasmatota</taxon>
        <taxon>Mycoplasmoidales</taxon>
        <taxon>Metamycoplasmataceae</taxon>
        <taxon>Mesomycoplasma</taxon>
    </lineage>
</organism>
<feature type="transmembrane region" description="Helical" evidence="5">
    <location>
        <begin position="203"/>
        <end position="225"/>
    </location>
</feature>
<feature type="transmembrane region" description="Helical" evidence="5">
    <location>
        <begin position="279"/>
        <end position="300"/>
    </location>
</feature>
<feature type="transmembrane region" description="Helical" evidence="5">
    <location>
        <begin position="366"/>
        <end position="384"/>
    </location>
</feature>
<dbReference type="InterPro" id="IPR050598">
    <property type="entry name" value="AminoAcid_Transporter"/>
</dbReference>
<evidence type="ECO:0000313" key="7">
    <source>
        <dbReference type="Proteomes" id="UP000009072"/>
    </source>
</evidence>
<gene>
    <name evidence="6" type="ordered locus">MMOB1150</name>
</gene>